<comment type="caution">
    <text evidence="4">The sequence shown here is derived from an EMBL/GenBank/DDBJ whole genome shotgun (WGS) entry which is preliminary data.</text>
</comment>
<dbReference type="OrthoDB" id="3248508at2759"/>
<evidence type="ECO:0000256" key="1">
    <source>
        <dbReference type="ARBA" id="ARBA00007920"/>
    </source>
</evidence>
<feature type="compositionally biased region" description="Polar residues" evidence="2">
    <location>
        <begin position="467"/>
        <end position="478"/>
    </location>
</feature>
<sequence length="742" mass="82104">MGSAAADFKGLTQASNSGRQSPGKSPFGGLYNDPRTSSTQSLTPSLPPYEEVERRKLLVIYIHGFMGNDTSFQSFPAHVHGYLKLALSDSHVVHSKVYPRYKTYKSIEIARDNFSKWLEPLESLMTDIILIGHSMGGLLAADVILKASTPRLTSLSFTANNLMKRPAYQHQSHDGYFKHRILGVVNLDSPLLGMHPGIIVSGISSLFRKNETPKVPGEPSTQPALSPSVTDLPSPNLSMYSMPSTISEMSPSPPPPPAPFMRPALNNDAYFNPTLPNDVRIEERTWWRNVVHFVKKHNSEGLIDAAANHIMSHLEFGGSMFDINTLKTRYESVRRLEDVDDLKQAGNDVPPQVRFIQYYTICNGFPKKPKEEDLERDDAQVTLAHNTSEKEPLSPLVSLDGHDIEPRSEIKQDFKASSLSNSERSSLELLSPEPIPDEPPAAAEEHSTGTEKATDTKSSDKPLDTIEANSHDNIVSSTDEYPTENKVLIADITHAVDALDLDLPAVPDLPPEPEPLNLEMYADKDARKLAEKEAKRAQKVYAQAVKDREKAIKDREKIIEKRKKKLAQEAEKKAKEEAKEEKKRRKKEEAAGAAAAAAATTSSTTLKESKESSSVLNQEASEKPQALSDQASQPPPPYLTPVSSDLTAEGADAKKKEKQKAKEKTKDQEKMKQRKFCNVPKSNGLVDSKWVGVFMKDMDEVAAHTGLFFAGEHYESLVGDVGNTIVEWVHADMSKRTILGLQ</sequence>
<dbReference type="SUPFAM" id="SSF53474">
    <property type="entry name" value="alpha/beta-Hydrolases"/>
    <property type="match status" value="1"/>
</dbReference>
<feature type="compositionally biased region" description="Low complexity" evidence="2">
    <location>
        <begin position="591"/>
        <end position="606"/>
    </location>
</feature>
<accession>A0A553HYJ8</accession>
<feature type="compositionally biased region" description="Basic and acidic residues" evidence="2">
    <location>
        <begin position="443"/>
        <end position="464"/>
    </location>
</feature>
<dbReference type="Proteomes" id="UP000319160">
    <property type="component" value="Unassembled WGS sequence"/>
</dbReference>
<dbReference type="Gene3D" id="3.40.50.1820">
    <property type="entry name" value="alpha/beta hydrolase"/>
    <property type="match status" value="1"/>
</dbReference>
<evidence type="ECO:0000313" key="4">
    <source>
        <dbReference type="EMBL" id="TRX93013.1"/>
    </source>
</evidence>
<reference evidence="5" key="1">
    <citation type="submission" date="2019-06" db="EMBL/GenBank/DDBJ databases">
        <title>Draft genome sequence of the griseofulvin-producing fungus Xylaria cubensis strain G536.</title>
        <authorList>
            <person name="Mead M.E."/>
            <person name="Raja H.A."/>
            <person name="Steenwyk J.L."/>
            <person name="Knowles S.L."/>
            <person name="Oberlies N.H."/>
            <person name="Rokas A."/>
        </authorList>
    </citation>
    <scope>NUCLEOTIDE SEQUENCE [LARGE SCALE GENOMIC DNA]</scope>
    <source>
        <strain evidence="5">G536</strain>
    </source>
</reference>
<feature type="region of interest" description="Disordered" evidence="2">
    <location>
        <begin position="409"/>
        <end position="478"/>
    </location>
</feature>
<feature type="compositionally biased region" description="Polar residues" evidence="2">
    <location>
        <begin position="12"/>
        <end position="23"/>
    </location>
</feature>
<feature type="region of interest" description="Disordered" evidence="2">
    <location>
        <begin position="211"/>
        <end position="232"/>
    </location>
</feature>
<evidence type="ECO:0000313" key="5">
    <source>
        <dbReference type="Proteomes" id="UP000319160"/>
    </source>
</evidence>
<dbReference type="PANTHER" id="PTHR47842">
    <property type="entry name" value="EXPRESSED PROTEIN"/>
    <property type="match status" value="1"/>
</dbReference>
<feature type="compositionally biased region" description="Low complexity" evidence="2">
    <location>
        <begin position="416"/>
        <end position="432"/>
    </location>
</feature>
<dbReference type="Pfam" id="PF05057">
    <property type="entry name" value="DUF676"/>
    <property type="match status" value="1"/>
</dbReference>
<gene>
    <name evidence="4" type="ORF">FHL15_006151</name>
</gene>
<dbReference type="STRING" id="2512241.A0A553HYJ8"/>
<comment type="similarity">
    <text evidence="1">Belongs to the putative lipase ROG1 family.</text>
</comment>
<feature type="compositionally biased region" description="Low complexity" evidence="2">
    <location>
        <begin position="34"/>
        <end position="44"/>
    </location>
</feature>
<name>A0A553HYJ8_9PEZI</name>
<dbReference type="PANTHER" id="PTHR47842:SF3">
    <property type="entry name" value="DUF676 DOMAIN-CONTAINING PROTEIN"/>
    <property type="match status" value="1"/>
</dbReference>
<feature type="region of interest" description="Disordered" evidence="2">
    <location>
        <begin position="1"/>
        <end position="46"/>
    </location>
</feature>
<dbReference type="InterPro" id="IPR007751">
    <property type="entry name" value="DUF676_lipase-like"/>
</dbReference>
<feature type="compositionally biased region" description="Basic and acidic residues" evidence="2">
    <location>
        <begin position="566"/>
        <end position="581"/>
    </location>
</feature>
<feature type="domain" description="DUF676" evidence="3">
    <location>
        <begin position="57"/>
        <end position="152"/>
    </location>
</feature>
<dbReference type="InterPro" id="IPR029058">
    <property type="entry name" value="AB_hydrolase_fold"/>
</dbReference>
<feature type="compositionally biased region" description="Polar residues" evidence="2">
    <location>
        <begin position="219"/>
        <end position="232"/>
    </location>
</feature>
<keyword evidence="5" id="KW-1185">Reference proteome</keyword>
<proteinExistence type="inferred from homology"/>
<organism evidence="4 5">
    <name type="scientific">Xylaria flabelliformis</name>
    <dbReference type="NCBI Taxonomy" id="2512241"/>
    <lineage>
        <taxon>Eukaryota</taxon>
        <taxon>Fungi</taxon>
        <taxon>Dikarya</taxon>
        <taxon>Ascomycota</taxon>
        <taxon>Pezizomycotina</taxon>
        <taxon>Sordariomycetes</taxon>
        <taxon>Xylariomycetidae</taxon>
        <taxon>Xylariales</taxon>
        <taxon>Xylariaceae</taxon>
        <taxon>Xylaria</taxon>
    </lineage>
</organism>
<evidence type="ECO:0000259" key="3">
    <source>
        <dbReference type="Pfam" id="PF05057"/>
    </source>
</evidence>
<evidence type="ECO:0000256" key="2">
    <source>
        <dbReference type="SAM" id="MobiDB-lite"/>
    </source>
</evidence>
<dbReference type="EMBL" id="VFLP01000032">
    <property type="protein sequence ID" value="TRX93013.1"/>
    <property type="molecule type" value="Genomic_DNA"/>
</dbReference>
<feature type="compositionally biased region" description="Basic and acidic residues" evidence="2">
    <location>
        <begin position="651"/>
        <end position="671"/>
    </location>
</feature>
<protein>
    <recommendedName>
        <fullName evidence="3">DUF676 domain-containing protein</fullName>
    </recommendedName>
</protein>
<dbReference type="AlphaFoldDB" id="A0A553HYJ8"/>
<feature type="region of interest" description="Disordered" evidence="2">
    <location>
        <begin position="562"/>
        <end position="673"/>
    </location>
</feature>